<proteinExistence type="predicted"/>
<name>A0ACB8ZQ78_CICIN</name>
<reference evidence="2" key="1">
    <citation type="journal article" date="2022" name="Mol. Ecol. Resour.">
        <title>The genomes of chicory, endive, great burdock and yacon provide insights into Asteraceae palaeo-polyploidization history and plant inulin production.</title>
        <authorList>
            <person name="Fan W."/>
            <person name="Wang S."/>
            <person name="Wang H."/>
            <person name="Wang A."/>
            <person name="Jiang F."/>
            <person name="Liu H."/>
            <person name="Zhao H."/>
            <person name="Xu D."/>
            <person name="Zhang Y."/>
        </authorList>
    </citation>
    <scope>NUCLEOTIDE SEQUENCE [LARGE SCALE GENOMIC DNA]</scope>
    <source>
        <strain evidence="2">cv. Punajuju</strain>
    </source>
</reference>
<dbReference type="EMBL" id="CM042016">
    <property type="protein sequence ID" value="KAI3699717.1"/>
    <property type="molecule type" value="Genomic_DNA"/>
</dbReference>
<gene>
    <name evidence="1" type="ORF">L2E82_44185</name>
</gene>
<comment type="caution">
    <text evidence="1">The sequence shown here is derived from an EMBL/GenBank/DDBJ whole genome shotgun (WGS) entry which is preliminary data.</text>
</comment>
<sequence>MKGACSDVVKLLLDVDATIYMLSDKSDFTELHVATRKNKVADPQLARITDKKGQTALHMAMKGACSDVVKLLLDVDATIYMLSDKSDFTALHVATRKNKVAVRFDQFRNRS</sequence>
<keyword evidence="2" id="KW-1185">Reference proteome</keyword>
<dbReference type="Proteomes" id="UP001055811">
    <property type="component" value="Linkage Group LG08"/>
</dbReference>
<accession>A0ACB8ZQ78</accession>
<protein>
    <submittedName>
        <fullName evidence="1">Uncharacterized protein</fullName>
    </submittedName>
</protein>
<reference evidence="1 2" key="2">
    <citation type="journal article" date="2022" name="Mol. Ecol. Resour.">
        <title>The genomes of chicory, endive, great burdock and yacon provide insights into Asteraceae paleo-polyploidization history and plant inulin production.</title>
        <authorList>
            <person name="Fan W."/>
            <person name="Wang S."/>
            <person name="Wang H."/>
            <person name="Wang A."/>
            <person name="Jiang F."/>
            <person name="Liu H."/>
            <person name="Zhao H."/>
            <person name="Xu D."/>
            <person name="Zhang Y."/>
        </authorList>
    </citation>
    <scope>NUCLEOTIDE SEQUENCE [LARGE SCALE GENOMIC DNA]</scope>
    <source>
        <strain evidence="2">cv. Punajuju</strain>
        <tissue evidence="1">Leaves</tissue>
    </source>
</reference>
<evidence type="ECO:0000313" key="2">
    <source>
        <dbReference type="Proteomes" id="UP001055811"/>
    </source>
</evidence>
<organism evidence="1 2">
    <name type="scientific">Cichorium intybus</name>
    <name type="common">Chicory</name>
    <dbReference type="NCBI Taxonomy" id="13427"/>
    <lineage>
        <taxon>Eukaryota</taxon>
        <taxon>Viridiplantae</taxon>
        <taxon>Streptophyta</taxon>
        <taxon>Embryophyta</taxon>
        <taxon>Tracheophyta</taxon>
        <taxon>Spermatophyta</taxon>
        <taxon>Magnoliopsida</taxon>
        <taxon>eudicotyledons</taxon>
        <taxon>Gunneridae</taxon>
        <taxon>Pentapetalae</taxon>
        <taxon>asterids</taxon>
        <taxon>campanulids</taxon>
        <taxon>Asterales</taxon>
        <taxon>Asteraceae</taxon>
        <taxon>Cichorioideae</taxon>
        <taxon>Cichorieae</taxon>
        <taxon>Cichoriinae</taxon>
        <taxon>Cichorium</taxon>
    </lineage>
</organism>
<evidence type="ECO:0000313" key="1">
    <source>
        <dbReference type="EMBL" id="KAI3699717.1"/>
    </source>
</evidence>